<evidence type="ECO:0000256" key="3">
    <source>
        <dbReference type="ARBA" id="ARBA00021035"/>
    </source>
</evidence>
<dbReference type="Pfam" id="PF00712">
    <property type="entry name" value="DNA_pol3_beta"/>
    <property type="match status" value="1"/>
</dbReference>
<dbReference type="GO" id="GO:0003887">
    <property type="term" value="F:DNA-directed DNA polymerase activity"/>
    <property type="evidence" value="ECO:0007669"/>
    <property type="project" value="UniProtKB-EC"/>
</dbReference>
<evidence type="ECO:0000256" key="4">
    <source>
        <dbReference type="ARBA" id="ARBA00022490"/>
    </source>
</evidence>
<evidence type="ECO:0000313" key="14">
    <source>
        <dbReference type="EMBL" id="MBD8026691.1"/>
    </source>
</evidence>
<dbReference type="InterPro" id="IPR001001">
    <property type="entry name" value="DNA_polIII_beta"/>
</dbReference>
<keyword evidence="7 10" id="KW-0235">DNA replication</keyword>
<keyword evidence="5 10" id="KW-0808">Transferase</keyword>
<evidence type="ECO:0000259" key="11">
    <source>
        <dbReference type="Pfam" id="PF00712"/>
    </source>
</evidence>
<dbReference type="Proteomes" id="UP000640930">
    <property type="component" value="Unassembled WGS sequence"/>
</dbReference>
<feature type="domain" description="DNA polymerase III beta sliding clamp central" evidence="12">
    <location>
        <begin position="137"/>
        <end position="251"/>
    </location>
</feature>
<proteinExistence type="inferred from homology"/>
<reference evidence="14 15" key="1">
    <citation type="submission" date="2020-08" db="EMBL/GenBank/DDBJ databases">
        <title>A Genomic Blueprint of the Chicken Gut Microbiome.</title>
        <authorList>
            <person name="Gilroy R."/>
            <person name="Ravi A."/>
            <person name="Getino M."/>
            <person name="Pursley I."/>
            <person name="Horton D.L."/>
            <person name="Alikhan N.-F."/>
            <person name="Baker D."/>
            <person name="Gharbi K."/>
            <person name="Hall N."/>
            <person name="Watson M."/>
            <person name="Adriaenssens E.M."/>
            <person name="Foster-Nyarko E."/>
            <person name="Jarju S."/>
            <person name="Secka A."/>
            <person name="Antonio M."/>
            <person name="Oren A."/>
            <person name="Chaudhuri R."/>
            <person name="La Ragione R.M."/>
            <person name="Hildebrand F."/>
            <person name="Pallen M.J."/>
        </authorList>
    </citation>
    <scope>NUCLEOTIDE SEQUENCE [LARGE SCALE GENOMIC DNA]</scope>
    <source>
        <strain evidence="14 15">Re31</strain>
    </source>
</reference>
<feature type="domain" description="DNA polymerase III beta sliding clamp N-terminal" evidence="11">
    <location>
        <begin position="1"/>
        <end position="127"/>
    </location>
</feature>
<protein>
    <recommendedName>
        <fullName evidence="3 10">Beta sliding clamp</fullName>
    </recommendedName>
</protein>
<sequence length="378" mass="42038">MKFDIMRDHLLDGLNDVMKAVSSKTTIPILTGIKLDVTNEGLTLTGSDADITIQTFIPIEENGDQLINVTETGSIVLQARMFNEIVRKLPTNDVEIEVSNGLQTHIRSGKSEFHLIGSDASEYPLLPEVSTDRQFSIPADLLKSIIRETVFAVAASESRPVLTGVNWQIHGDELICIATDSHRLARRKTTLEHLPTDVSSVVIPGKSLNELNKILGDSTNPVQIVITNQQVLFKTENVLFFSRLLEGNYPETSRLIPEEFKTNITINGKSLLQAIDRASLLAREDRNNVVRFETFDGNIVEISSNSPEIGKVEEQIPVETLEGENLKISFSAKYMMEALKAIDGQDVVIQFTGAMRPFTLRSIHDDAILQLILPVRTY</sequence>
<dbReference type="PIRSF" id="PIRSF000804">
    <property type="entry name" value="DNA_pol_III_b"/>
    <property type="match status" value="1"/>
</dbReference>
<dbReference type="Gene3D" id="3.70.10.10">
    <property type="match status" value="1"/>
</dbReference>
<dbReference type="PANTHER" id="PTHR30478:SF0">
    <property type="entry name" value="BETA SLIDING CLAMP"/>
    <property type="match status" value="1"/>
</dbReference>
<dbReference type="EMBL" id="JACSQA010000010">
    <property type="protein sequence ID" value="MBD8026691.1"/>
    <property type="molecule type" value="Genomic_DNA"/>
</dbReference>
<keyword evidence="8 10" id="KW-0239">DNA-directed DNA polymerase</keyword>
<keyword evidence="4 10" id="KW-0963">Cytoplasm</keyword>
<evidence type="ECO:0000256" key="9">
    <source>
        <dbReference type="ARBA" id="ARBA00023125"/>
    </source>
</evidence>
<organism evidence="14 15">
    <name type="scientific">Ureibacillus galli</name>
    <dbReference type="NCBI Taxonomy" id="2762222"/>
    <lineage>
        <taxon>Bacteria</taxon>
        <taxon>Bacillati</taxon>
        <taxon>Bacillota</taxon>
        <taxon>Bacilli</taxon>
        <taxon>Bacillales</taxon>
        <taxon>Caryophanaceae</taxon>
        <taxon>Ureibacillus</taxon>
    </lineage>
</organism>
<comment type="subcellular location">
    <subcellularLocation>
        <location evidence="1 10">Cytoplasm</location>
    </subcellularLocation>
</comment>
<evidence type="ECO:0000256" key="10">
    <source>
        <dbReference type="PIRNR" id="PIRNR000804"/>
    </source>
</evidence>
<comment type="function">
    <text evidence="10">Confers DNA tethering and processivity to DNA polymerases and other proteins. Acts as a clamp, forming a ring around DNA (a reaction catalyzed by the clamp-loading complex) which diffuses in an ATP-independent manner freely and bidirectionally along dsDNA. Initially characterized for its ability to contact the catalytic subunit of DNA polymerase III (Pol III), a complex, multichain enzyme responsible for most of the replicative synthesis in bacteria; Pol III exhibits 3'-5' exonuclease proofreading activity. The beta chain is required for initiation of replication as well as for processivity of DNA replication.</text>
</comment>
<dbReference type="InterPro" id="IPR046938">
    <property type="entry name" value="DNA_clamp_sf"/>
</dbReference>
<dbReference type="InterPro" id="IPR022634">
    <property type="entry name" value="DNA_polIII_beta_N"/>
</dbReference>
<dbReference type="SUPFAM" id="SSF55979">
    <property type="entry name" value="DNA clamp"/>
    <property type="match status" value="3"/>
</dbReference>
<gene>
    <name evidence="14" type="primary">dnaN</name>
    <name evidence="14" type="ORF">H9636_08475</name>
</gene>
<feature type="domain" description="DNA polymerase III beta sliding clamp C-terminal" evidence="13">
    <location>
        <begin position="254"/>
        <end position="376"/>
    </location>
</feature>
<evidence type="ECO:0000256" key="1">
    <source>
        <dbReference type="ARBA" id="ARBA00004496"/>
    </source>
</evidence>
<evidence type="ECO:0000256" key="2">
    <source>
        <dbReference type="ARBA" id="ARBA00010752"/>
    </source>
</evidence>
<dbReference type="NCBIfam" id="TIGR00663">
    <property type="entry name" value="dnan"/>
    <property type="match status" value="1"/>
</dbReference>
<keyword evidence="9" id="KW-0238">DNA-binding</keyword>
<dbReference type="Gene3D" id="3.10.150.10">
    <property type="entry name" value="DNA Polymerase III, subunit A, domain 2"/>
    <property type="match status" value="1"/>
</dbReference>
<dbReference type="SMART" id="SM00480">
    <property type="entry name" value="POL3Bc"/>
    <property type="match status" value="1"/>
</dbReference>
<dbReference type="CDD" id="cd00140">
    <property type="entry name" value="beta_clamp"/>
    <property type="match status" value="1"/>
</dbReference>
<keyword evidence="6 10" id="KW-0548">Nucleotidyltransferase</keyword>
<dbReference type="Pfam" id="PF02767">
    <property type="entry name" value="DNA_pol3_beta_2"/>
    <property type="match status" value="1"/>
</dbReference>
<keyword evidence="15" id="KW-1185">Reference proteome</keyword>
<comment type="subunit">
    <text evidence="10">Forms a ring-shaped head-to-tail homodimer around DNA.</text>
</comment>
<dbReference type="InterPro" id="IPR022635">
    <property type="entry name" value="DNA_polIII_beta_C"/>
</dbReference>
<dbReference type="PANTHER" id="PTHR30478">
    <property type="entry name" value="DNA POLYMERASE III SUBUNIT BETA"/>
    <property type="match status" value="1"/>
</dbReference>
<evidence type="ECO:0000313" key="15">
    <source>
        <dbReference type="Proteomes" id="UP000640930"/>
    </source>
</evidence>
<evidence type="ECO:0000256" key="8">
    <source>
        <dbReference type="ARBA" id="ARBA00022932"/>
    </source>
</evidence>
<comment type="caution">
    <text evidence="14">The sequence shown here is derived from an EMBL/GenBank/DDBJ whole genome shotgun (WGS) entry which is preliminary data.</text>
</comment>
<name>A0ABR8XBU5_9BACL</name>
<comment type="similarity">
    <text evidence="2 10">Belongs to the beta sliding clamp family.</text>
</comment>
<dbReference type="RefSeq" id="WP_191707188.1">
    <property type="nucleotide sequence ID" value="NZ_JACSQA010000010.1"/>
</dbReference>
<accession>A0ABR8XBU5</accession>
<dbReference type="InterPro" id="IPR022637">
    <property type="entry name" value="DNA_polIII_beta_cen"/>
</dbReference>
<evidence type="ECO:0000259" key="12">
    <source>
        <dbReference type="Pfam" id="PF02767"/>
    </source>
</evidence>
<dbReference type="Pfam" id="PF02768">
    <property type="entry name" value="DNA_pol3_beta_3"/>
    <property type="match status" value="1"/>
</dbReference>
<evidence type="ECO:0000256" key="5">
    <source>
        <dbReference type="ARBA" id="ARBA00022679"/>
    </source>
</evidence>
<evidence type="ECO:0000259" key="13">
    <source>
        <dbReference type="Pfam" id="PF02768"/>
    </source>
</evidence>
<evidence type="ECO:0000256" key="7">
    <source>
        <dbReference type="ARBA" id="ARBA00022705"/>
    </source>
</evidence>
<evidence type="ECO:0000256" key="6">
    <source>
        <dbReference type="ARBA" id="ARBA00022695"/>
    </source>
</evidence>